<keyword evidence="1" id="KW-0732">Signal</keyword>
<feature type="signal peptide" evidence="1">
    <location>
        <begin position="1"/>
        <end position="23"/>
    </location>
</feature>
<dbReference type="Gene3D" id="1.25.40.10">
    <property type="entry name" value="Tetratricopeptide repeat domain"/>
    <property type="match status" value="1"/>
</dbReference>
<name>A0A6L9LF56_9BACT</name>
<proteinExistence type="predicted"/>
<dbReference type="SUPFAM" id="SSF48452">
    <property type="entry name" value="TPR-like"/>
    <property type="match status" value="1"/>
</dbReference>
<reference evidence="2 3" key="1">
    <citation type="submission" date="2020-02" db="EMBL/GenBank/DDBJ databases">
        <title>Draft genome sequence of two Spirosoma agri KCTC 52727 and Spirosoma terrae KCTC 52035.</title>
        <authorList>
            <person name="Rojas J."/>
            <person name="Ambika Manirajan B."/>
            <person name="Suarez C."/>
            <person name="Ratering S."/>
            <person name="Schnell S."/>
        </authorList>
    </citation>
    <scope>NUCLEOTIDE SEQUENCE [LARGE SCALE GENOMIC DNA]</scope>
    <source>
        <strain evidence="2 3">KCTC 52035</strain>
    </source>
</reference>
<sequence length="301" mass="33576">MTKSFYLIILLVCLTTTVTSTLAESRLKASSSIADDEYDRYKKKGDDFFNEGKYLEARRQYQNCLEVPGFEEDKYAKEKIEDCTNALNFRQQASDALAQNKPQEAVQLLDQLLKLNPNDQITTNQIGDFYEQEGNKLVRQKKLQDALVSYKKALRYTTIPTRRASIEIQIANIDHGPSNKIGLKVATGVVAVGAGVFAVLLRNDFQNKLSTLSQVSQTTDPTGSGIIADPVLYDQYNTAYKAVEEAQKKNGLYKASLGLAAVATVAELYLLLHKNRKAPRPTGFNWQPASQSLGLAIRYTF</sequence>
<gene>
    <name evidence="2" type="ORF">GK108_25755</name>
</gene>
<dbReference type="AlphaFoldDB" id="A0A6L9LF56"/>
<evidence type="ECO:0008006" key="4">
    <source>
        <dbReference type="Google" id="ProtNLM"/>
    </source>
</evidence>
<comment type="caution">
    <text evidence="2">The sequence shown here is derived from an EMBL/GenBank/DDBJ whole genome shotgun (WGS) entry which is preliminary data.</text>
</comment>
<evidence type="ECO:0000313" key="3">
    <source>
        <dbReference type="Proteomes" id="UP000474175"/>
    </source>
</evidence>
<feature type="chain" id="PRO_5026906945" description="Tetratricopeptide repeat protein" evidence="1">
    <location>
        <begin position="24"/>
        <end position="301"/>
    </location>
</feature>
<accession>A0A6L9LF56</accession>
<dbReference type="EMBL" id="JAAFZH010000016">
    <property type="protein sequence ID" value="NDU98317.1"/>
    <property type="molecule type" value="Genomic_DNA"/>
</dbReference>
<keyword evidence="3" id="KW-1185">Reference proteome</keyword>
<evidence type="ECO:0000256" key="1">
    <source>
        <dbReference type="SAM" id="SignalP"/>
    </source>
</evidence>
<dbReference type="RefSeq" id="WP_163954449.1">
    <property type="nucleotide sequence ID" value="NZ_JAAFZH010000016.1"/>
</dbReference>
<dbReference type="Proteomes" id="UP000474175">
    <property type="component" value="Unassembled WGS sequence"/>
</dbReference>
<organism evidence="2 3">
    <name type="scientific">Spirosoma terrae</name>
    <dbReference type="NCBI Taxonomy" id="1968276"/>
    <lineage>
        <taxon>Bacteria</taxon>
        <taxon>Pseudomonadati</taxon>
        <taxon>Bacteroidota</taxon>
        <taxon>Cytophagia</taxon>
        <taxon>Cytophagales</taxon>
        <taxon>Cytophagaceae</taxon>
        <taxon>Spirosoma</taxon>
    </lineage>
</organism>
<protein>
    <recommendedName>
        <fullName evidence="4">Tetratricopeptide repeat protein</fullName>
    </recommendedName>
</protein>
<evidence type="ECO:0000313" key="2">
    <source>
        <dbReference type="EMBL" id="NDU98317.1"/>
    </source>
</evidence>
<dbReference type="InterPro" id="IPR011990">
    <property type="entry name" value="TPR-like_helical_dom_sf"/>
</dbReference>